<dbReference type="Pfam" id="PF03266">
    <property type="entry name" value="NTPase_1"/>
    <property type="match status" value="1"/>
</dbReference>
<protein>
    <submittedName>
        <fullName evidence="1">Nucleoside-triphosphatase</fullName>
    </submittedName>
</protein>
<dbReference type="RefSeq" id="WP_183486276.1">
    <property type="nucleotide sequence ID" value="NZ_JBHUOV010000001.1"/>
</dbReference>
<gene>
    <name evidence="1" type="ORF">ACFS5M_04600</name>
</gene>
<dbReference type="InterPro" id="IPR004948">
    <property type="entry name" value="Nuc-triphosphatase_THEP1"/>
</dbReference>
<reference evidence="2" key="1">
    <citation type="journal article" date="2019" name="Int. J. Syst. Evol. Microbiol.">
        <title>The Global Catalogue of Microorganisms (GCM) 10K type strain sequencing project: providing services to taxonomists for standard genome sequencing and annotation.</title>
        <authorList>
            <consortium name="The Broad Institute Genomics Platform"/>
            <consortium name="The Broad Institute Genome Sequencing Center for Infectious Disease"/>
            <person name="Wu L."/>
            <person name="Ma J."/>
        </authorList>
    </citation>
    <scope>NUCLEOTIDE SEQUENCE [LARGE SCALE GENOMIC DNA]</scope>
    <source>
        <strain evidence="2">KCTC 32141</strain>
    </source>
</reference>
<comment type="caution">
    <text evidence="1">The sequence shown here is derived from an EMBL/GenBank/DDBJ whole genome shotgun (WGS) entry which is preliminary data.</text>
</comment>
<organism evidence="1 2">
    <name type="scientific">Lacinutrix iliipiscaria</name>
    <dbReference type="NCBI Taxonomy" id="1230532"/>
    <lineage>
        <taxon>Bacteria</taxon>
        <taxon>Pseudomonadati</taxon>
        <taxon>Bacteroidota</taxon>
        <taxon>Flavobacteriia</taxon>
        <taxon>Flavobacteriales</taxon>
        <taxon>Flavobacteriaceae</taxon>
        <taxon>Lacinutrix</taxon>
    </lineage>
</organism>
<accession>A0ABW5WM66</accession>
<dbReference type="Gene3D" id="3.40.50.300">
    <property type="entry name" value="P-loop containing nucleotide triphosphate hydrolases"/>
    <property type="match status" value="1"/>
</dbReference>
<evidence type="ECO:0000313" key="2">
    <source>
        <dbReference type="Proteomes" id="UP001597533"/>
    </source>
</evidence>
<dbReference type="EMBL" id="JBHUOV010000001">
    <property type="protein sequence ID" value="MFD2822937.1"/>
    <property type="molecule type" value="Genomic_DNA"/>
</dbReference>
<dbReference type="InterPro" id="IPR027417">
    <property type="entry name" value="P-loop_NTPase"/>
</dbReference>
<keyword evidence="2" id="KW-1185">Reference proteome</keyword>
<evidence type="ECO:0000313" key="1">
    <source>
        <dbReference type="EMBL" id="MFD2822937.1"/>
    </source>
</evidence>
<name>A0ABW5WM66_9FLAO</name>
<dbReference type="Proteomes" id="UP001597533">
    <property type="component" value="Unassembled WGS sequence"/>
</dbReference>
<sequence length="163" mass="18645">MIYILTDEIRTGKTTALLEWVSGRAGVDGLLCPDDDNGKRYFLKIKSKEGFKLEADFETEAIINIGSFKFLQSAFKKANDYIIKVAEERAFQYLVIDEIGKLELKKEGLHVSAERLISTFISDKKQHVILVVRDYLLDSILQHYDISEYQLISKSDLTKNSFA</sequence>
<proteinExistence type="predicted"/>